<gene>
    <name evidence="1" type="ORF">R3P38DRAFT_2578632</name>
</gene>
<dbReference type="Proteomes" id="UP001362999">
    <property type="component" value="Unassembled WGS sequence"/>
</dbReference>
<dbReference type="EMBL" id="JAWWNJ010000152">
    <property type="protein sequence ID" value="KAK6981242.1"/>
    <property type="molecule type" value="Genomic_DNA"/>
</dbReference>
<evidence type="ECO:0000313" key="1">
    <source>
        <dbReference type="EMBL" id="KAK6981242.1"/>
    </source>
</evidence>
<organism evidence="1 2">
    <name type="scientific">Favolaschia claudopus</name>
    <dbReference type="NCBI Taxonomy" id="2862362"/>
    <lineage>
        <taxon>Eukaryota</taxon>
        <taxon>Fungi</taxon>
        <taxon>Dikarya</taxon>
        <taxon>Basidiomycota</taxon>
        <taxon>Agaricomycotina</taxon>
        <taxon>Agaricomycetes</taxon>
        <taxon>Agaricomycetidae</taxon>
        <taxon>Agaricales</taxon>
        <taxon>Marasmiineae</taxon>
        <taxon>Mycenaceae</taxon>
        <taxon>Favolaschia</taxon>
    </lineage>
</organism>
<comment type="caution">
    <text evidence="1">The sequence shown here is derived from an EMBL/GenBank/DDBJ whole genome shotgun (WGS) entry which is preliminary data.</text>
</comment>
<accession>A0AAV9ZGH9</accession>
<sequence>MSSRAGRVVFRKGQLVQVANSPWDYTFKSLRKLLWYWSTPYRVRERIWHSYKLETLQGVPIDGLHSARRLRAFVPKKGSALEAEQRGIEAGWDALDVAEGTAEQAAVERERAEDVGGGLE</sequence>
<name>A0AAV9ZGH9_9AGAR</name>
<keyword evidence="2" id="KW-1185">Reference proteome</keyword>
<dbReference type="AlphaFoldDB" id="A0AAV9ZGH9"/>
<reference evidence="1 2" key="1">
    <citation type="journal article" date="2024" name="J Genomics">
        <title>Draft genome sequencing and assembly of Favolaschia claudopus CIRM-BRFM 2984 isolated from oak limbs.</title>
        <authorList>
            <person name="Navarro D."/>
            <person name="Drula E."/>
            <person name="Chaduli D."/>
            <person name="Cazenave R."/>
            <person name="Ahrendt S."/>
            <person name="Wang J."/>
            <person name="Lipzen A."/>
            <person name="Daum C."/>
            <person name="Barry K."/>
            <person name="Grigoriev I.V."/>
            <person name="Favel A."/>
            <person name="Rosso M.N."/>
            <person name="Martin F."/>
        </authorList>
    </citation>
    <scope>NUCLEOTIDE SEQUENCE [LARGE SCALE GENOMIC DNA]</scope>
    <source>
        <strain evidence="1 2">CIRM-BRFM 2984</strain>
    </source>
</reference>
<protein>
    <submittedName>
        <fullName evidence="1">Uncharacterized protein</fullName>
    </submittedName>
</protein>
<evidence type="ECO:0000313" key="2">
    <source>
        <dbReference type="Proteomes" id="UP001362999"/>
    </source>
</evidence>
<proteinExistence type="predicted"/>